<protein>
    <recommendedName>
        <fullName evidence="2">Thioredoxin domain-containing protein</fullName>
    </recommendedName>
</protein>
<evidence type="ECO:0008006" key="2">
    <source>
        <dbReference type="Google" id="ProtNLM"/>
    </source>
</evidence>
<dbReference type="AlphaFoldDB" id="A0A6C0LZP9"/>
<organism evidence="1">
    <name type="scientific">viral metagenome</name>
    <dbReference type="NCBI Taxonomy" id="1070528"/>
    <lineage>
        <taxon>unclassified sequences</taxon>
        <taxon>metagenomes</taxon>
        <taxon>organismal metagenomes</taxon>
    </lineage>
</organism>
<dbReference type="EMBL" id="MN740609">
    <property type="protein sequence ID" value="QHU35505.1"/>
    <property type="molecule type" value="Genomic_DNA"/>
</dbReference>
<evidence type="ECO:0000313" key="1">
    <source>
        <dbReference type="EMBL" id="QHU35505.1"/>
    </source>
</evidence>
<proteinExistence type="predicted"/>
<reference evidence="1" key="1">
    <citation type="journal article" date="2020" name="Nature">
        <title>Giant virus diversity and host interactions through global metagenomics.</title>
        <authorList>
            <person name="Schulz F."/>
            <person name="Roux S."/>
            <person name="Paez-Espino D."/>
            <person name="Jungbluth S."/>
            <person name="Walsh D.A."/>
            <person name="Denef V.J."/>
            <person name="McMahon K.D."/>
            <person name="Konstantinidis K.T."/>
            <person name="Eloe-Fadrosh E.A."/>
            <person name="Kyrpides N.C."/>
            <person name="Woyke T."/>
        </authorList>
    </citation>
    <scope>NUCLEOTIDE SEQUENCE</scope>
    <source>
        <strain evidence="1">GVMAG-S-1029409-49</strain>
    </source>
</reference>
<name>A0A6C0LZP9_9ZZZZ</name>
<sequence>MTIIDIVYYWSRFSRNCLKISQLINASSVPIRNVCVDSARVKAAIRTGKYFKVDAVPTITIRHDDGNLDIYKGNDALRWAESMIHSPQAVEEVTLAPPQGAERAVEDGDEYQLLEDDVHTVDDTGKLDVQTIMKNAEKRRKAHDDSFS</sequence>
<accession>A0A6C0LZP9</accession>